<dbReference type="InterPro" id="IPR005119">
    <property type="entry name" value="LysR_subst-bd"/>
</dbReference>
<dbReference type="SUPFAM" id="SSF46785">
    <property type="entry name" value="Winged helix' DNA-binding domain"/>
    <property type="match status" value="1"/>
</dbReference>
<dbReference type="KEGG" id="mme:Marme_0847"/>
<dbReference type="EMBL" id="CP002583">
    <property type="protein sequence ID" value="ADZ90125.1"/>
    <property type="molecule type" value="Genomic_DNA"/>
</dbReference>
<reference evidence="6 7" key="1">
    <citation type="journal article" date="2012" name="Stand. Genomic Sci.">
        <title>Complete genome sequence of the melanogenic marine bacterium Marinomonas mediterranea type strain (MMB-1(T)).</title>
        <authorList>
            <person name="Lucas-Elio P."/>
            <person name="Goodwin L."/>
            <person name="Woyke T."/>
            <person name="Pitluck S."/>
            <person name="Nolan M."/>
            <person name="Kyrpides N.C."/>
            <person name="Detter J.C."/>
            <person name="Copeland A."/>
            <person name="Teshima H."/>
            <person name="Bruce D."/>
            <person name="Detter C."/>
            <person name="Tapia R."/>
            <person name="Han S."/>
            <person name="Land M.L."/>
            <person name="Ivanova N."/>
            <person name="Mikhailova N."/>
            <person name="Johnston A.W."/>
            <person name="Sanchez-Amat A."/>
        </authorList>
    </citation>
    <scope>NUCLEOTIDE SEQUENCE [LARGE SCALE GENOMIC DNA]</scope>
    <source>
        <strain evidence="7">ATCC 700492 / JCM 21426 / NBRC 103028 / MMB-1</strain>
    </source>
</reference>
<evidence type="ECO:0000256" key="4">
    <source>
        <dbReference type="ARBA" id="ARBA00023163"/>
    </source>
</evidence>
<dbReference type="GO" id="GO:0006351">
    <property type="term" value="P:DNA-templated transcription"/>
    <property type="evidence" value="ECO:0007669"/>
    <property type="project" value="TreeGrafter"/>
</dbReference>
<keyword evidence="3" id="KW-0238">DNA-binding</keyword>
<keyword evidence="4" id="KW-0804">Transcription</keyword>
<dbReference type="Gene3D" id="3.40.190.290">
    <property type="match status" value="1"/>
</dbReference>
<dbReference type="InterPro" id="IPR000847">
    <property type="entry name" value="LysR_HTH_N"/>
</dbReference>
<dbReference type="InterPro" id="IPR036390">
    <property type="entry name" value="WH_DNA-bd_sf"/>
</dbReference>
<organism evidence="6 7">
    <name type="scientific">Marinomonas mediterranea (strain ATCC 700492 / JCM 21426 / NBRC 103028 / MMB-1)</name>
    <dbReference type="NCBI Taxonomy" id="717774"/>
    <lineage>
        <taxon>Bacteria</taxon>
        <taxon>Pseudomonadati</taxon>
        <taxon>Pseudomonadota</taxon>
        <taxon>Gammaproteobacteria</taxon>
        <taxon>Oceanospirillales</taxon>
        <taxon>Oceanospirillaceae</taxon>
        <taxon>Marinomonas</taxon>
    </lineage>
</organism>
<evidence type="ECO:0000259" key="5">
    <source>
        <dbReference type="PROSITE" id="PS50931"/>
    </source>
</evidence>
<evidence type="ECO:0000313" key="6">
    <source>
        <dbReference type="EMBL" id="ADZ90125.1"/>
    </source>
</evidence>
<dbReference type="GO" id="GO:0043565">
    <property type="term" value="F:sequence-specific DNA binding"/>
    <property type="evidence" value="ECO:0007669"/>
    <property type="project" value="TreeGrafter"/>
</dbReference>
<evidence type="ECO:0000256" key="3">
    <source>
        <dbReference type="ARBA" id="ARBA00023125"/>
    </source>
</evidence>
<dbReference type="RefSeq" id="WP_013660030.1">
    <property type="nucleotide sequence ID" value="NC_015276.1"/>
</dbReference>
<dbReference type="OrthoDB" id="9815676at2"/>
<comment type="similarity">
    <text evidence="1">Belongs to the LysR transcriptional regulatory family.</text>
</comment>
<feature type="domain" description="HTH lysR-type" evidence="5">
    <location>
        <begin position="2"/>
        <end position="59"/>
    </location>
</feature>
<dbReference type="Gene3D" id="1.10.10.10">
    <property type="entry name" value="Winged helix-like DNA-binding domain superfamily/Winged helix DNA-binding domain"/>
    <property type="match status" value="1"/>
</dbReference>
<evidence type="ECO:0000256" key="2">
    <source>
        <dbReference type="ARBA" id="ARBA00023015"/>
    </source>
</evidence>
<dbReference type="HOGENOM" id="CLU_039613_16_4_6"/>
<name>F2K372_MARM1</name>
<dbReference type="PANTHER" id="PTHR30537:SF21">
    <property type="entry name" value="HTH-TYPE TRANSCRIPTIONAL REGULATOR SINR-RELATED"/>
    <property type="match status" value="1"/>
</dbReference>
<dbReference type="Pfam" id="PF00126">
    <property type="entry name" value="HTH_1"/>
    <property type="match status" value="1"/>
</dbReference>
<dbReference type="InterPro" id="IPR058163">
    <property type="entry name" value="LysR-type_TF_proteobact-type"/>
</dbReference>
<dbReference type="AlphaFoldDB" id="F2K372"/>
<dbReference type="PROSITE" id="PS50931">
    <property type="entry name" value="HTH_LYSR"/>
    <property type="match status" value="1"/>
</dbReference>
<dbReference type="STRING" id="717774.Marme_0847"/>
<dbReference type="PATRIC" id="fig|717774.3.peg.885"/>
<proteinExistence type="inferred from homology"/>
<dbReference type="InterPro" id="IPR036388">
    <property type="entry name" value="WH-like_DNA-bd_sf"/>
</dbReference>
<dbReference type="CDD" id="cd08422">
    <property type="entry name" value="PBP2_CrgA_like"/>
    <property type="match status" value="1"/>
</dbReference>
<dbReference type="FunFam" id="1.10.10.10:FF:000001">
    <property type="entry name" value="LysR family transcriptional regulator"/>
    <property type="match status" value="1"/>
</dbReference>
<dbReference type="GO" id="GO:0003700">
    <property type="term" value="F:DNA-binding transcription factor activity"/>
    <property type="evidence" value="ECO:0007669"/>
    <property type="project" value="InterPro"/>
</dbReference>
<gene>
    <name evidence="6" type="ordered locus">Marme_0847</name>
</gene>
<dbReference type="FunFam" id="3.40.190.290:FF:000001">
    <property type="entry name" value="Transcriptional regulator, LysR family"/>
    <property type="match status" value="1"/>
</dbReference>
<accession>F2K372</accession>
<evidence type="ECO:0000256" key="1">
    <source>
        <dbReference type="ARBA" id="ARBA00009437"/>
    </source>
</evidence>
<sequence length="299" mass="33162">MIRTDDLKVFIYSVEEGSFSAAAKRLGSTPALASSAIQRLEKAVGARLFIRSTRTIRLSEDGERYLAHARAAIDALEAGERELNSKRDDISGTLRISAPSDLGRNVLLPWLQDFQDTYPDLSIDLRLGDHISDLYKDTSDVGIRYGVLGDSSLIALPLVPDNRRIVCASPVYLEQYGTPASIEALRQHNCLLYQIAGVAYDHWPFVLPDGNKTIKVKGTFASDDADVVKRWGIAGKGVLYKSRLDILSDIKAGSLVQIFPTDHSPLLPLQLVCPHRTSITPAIKKLTEFLRERFHLYLS</sequence>
<keyword evidence="7" id="KW-1185">Reference proteome</keyword>
<dbReference type="PANTHER" id="PTHR30537">
    <property type="entry name" value="HTH-TYPE TRANSCRIPTIONAL REGULATOR"/>
    <property type="match status" value="1"/>
</dbReference>
<dbReference type="Proteomes" id="UP000001062">
    <property type="component" value="Chromosome"/>
</dbReference>
<keyword evidence="2" id="KW-0805">Transcription regulation</keyword>
<protein>
    <submittedName>
        <fullName evidence="6">Transcriptional regulator, LysR family</fullName>
    </submittedName>
</protein>
<evidence type="ECO:0000313" key="7">
    <source>
        <dbReference type="Proteomes" id="UP000001062"/>
    </source>
</evidence>
<dbReference type="Pfam" id="PF03466">
    <property type="entry name" value="LysR_substrate"/>
    <property type="match status" value="1"/>
</dbReference>
<dbReference type="eggNOG" id="COG0583">
    <property type="taxonomic scope" value="Bacteria"/>
</dbReference>
<dbReference type="SUPFAM" id="SSF53850">
    <property type="entry name" value="Periplasmic binding protein-like II"/>
    <property type="match status" value="1"/>
</dbReference>